<comment type="similarity">
    <text evidence="2 7">Belongs to the ExbD/TolR family.</text>
</comment>
<dbReference type="Pfam" id="PF02472">
    <property type="entry name" value="ExbD"/>
    <property type="match status" value="1"/>
</dbReference>
<dbReference type="GO" id="GO:0022857">
    <property type="term" value="F:transmembrane transporter activity"/>
    <property type="evidence" value="ECO:0007669"/>
    <property type="project" value="InterPro"/>
</dbReference>
<dbReference type="InterPro" id="IPR003400">
    <property type="entry name" value="ExbD"/>
</dbReference>
<protein>
    <submittedName>
        <fullName evidence="9">Biopolymer transporter ExbD</fullName>
    </submittedName>
</protein>
<dbReference type="EMBL" id="NIZW01000018">
    <property type="protein sequence ID" value="PHQ33234.1"/>
    <property type="molecule type" value="Genomic_DNA"/>
</dbReference>
<keyword evidence="7" id="KW-0813">Transport</keyword>
<accession>A0A2G1W2H9</accession>
<evidence type="ECO:0000256" key="2">
    <source>
        <dbReference type="ARBA" id="ARBA00005811"/>
    </source>
</evidence>
<evidence type="ECO:0000313" key="9">
    <source>
        <dbReference type="EMBL" id="PHQ33234.1"/>
    </source>
</evidence>
<dbReference type="OrthoDB" id="281590at2"/>
<reference evidence="9 10" key="1">
    <citation type="submission" date="2017-06" db="EMBL/GenBank/DDBJ databases">
        <title>Description of Rhodopirellula bahusiensis sp. nov.</title>
        <authorList>
            <person name="Kizina J."/>
            <person name="Harder J."/>
        </authorList>
    </citation>
    <scope>NUCLEOTIDE SEQUENCE [LARGE SCALE GENOMIC DNA]</scope>
    <source>
        <strain evidence="9 10">SWK21</strain>
    </source>
</reference>
<comment type="caution">
    <text evidence="9">The sequence shown here is derived from an EMBL/GenBank/DDBJ whole genome shotgun (WGS) entry which is preliminary data.</text>
</comment>
<dbReference type="GO" id="GO:0015031">
    <property type="term" value="P:protein transport"/>
    <property type="evidence" value="ECO:0007669"/>
    <property type="project" value="UniProtKB-KW"/>
</dbReference>
<dbReference type="Proteomes" id="UP000225740">
    <property type="component" value="Unassembled WGS sequence"/>
</dbReference>
<evidence type="ECO:0000256" key="4">
    <source>
        <dbReference type="ARBA" id="ARBA00022692"/>
    </source>
</evidence>
<evidence type="ECO:0000256" key="3">
    <source>
        <dbReference type="ARBA" id="ARBA00022475"/>
    </source>
</evidence>
<evidence type="ECO:0000256" key="7">
    <source>
        <dbReference type="RuleBase" id="RU003879"/>
    </source>
</evidence>
<evidence type="ECO:0000256" key="6">
    <source>
        <dbReference type="ARBA" id="ARBA00023136"/>
    </source>
</evidence>
<keyword evidence="10" id="KW-1185">Reference proteome</keyword>
<dbReference type="PANTHER" id="PTHR30558:SF3">
    <property type="entry name" value="BIOPOLYMER TRANSPORT PROTEIN EXBD-RELATED"/>
    <property type="match status" value="1"/>
</dbReference>
<keyword evidence="7" id="KW-0653">Protein transport</keyword>
<proteinExistence type="inferred from homology"/>
<keyword evidence="5 8" id="KW-1133">Transmembrane helix</keyword>
<keyword evidence="6 8" id="KW-0472">Membrane</keyword>
<feature type="transmembrane region" description="Helical" evidence="8">
    <location>
        <begin position="12"/>
        <end position="32"/>
    </location>
</feature>
<keyword evidence="3" id="KW-1003">Cell membrane</keyword>
<name>A0A2G1W2H9_9BACT</name>
<evidence type="ECO:0000313" key="10">
    <source>
        <dbReference type="Proteomes" id="UP000225740"/>
    </source>
</evidence>
<dbReference type="GeneID" id="90610480"/>
<dbReference type="RefSeq" id="WP_099262627.1">
    <property type="nucleotide sequence ID" value="NZ_NIZW01000018.1"/>
</dbReference>
<comment type="subcellular location">
    <subcellularLocation>
        <location evidence="1">Cell membrane</location>
        <topology evidence="1">Single-pass membrane protein</topology>
    </subcellularLocation>
    <subcellularLocation>
        <location evidence="7">Cell membrane</location>
        <topology evidence="7">Single-pass type II membrane protein</topology>
    </subcellularLocation>
</comment>
<evidence type="ECO:0000256" key="5">
    <source>
        <dbReference type="ARBA" id="ARBA00022989"/>
    </source>
</evidence>
<gene>
    <name evidence="9" type="ORF">CEE69_21070</name>
</gene>
<dbReference type="GO" id="GO:0005886">
    <property type="term" value="C:plasma membrane"/>
    <property type="evidence" value="ECO:0007669"/>
    <property type="project" value="UniProtKB-SubCell"/>
</dbReference>
<keyword evidence="4 7" id="KW-0812">Transmembrane</keyword>
<evidence type="ECO:0000256" key="8">
    <source>
        <dbReference type="SAM" id="Phobius"/>
    </source>
</evidence>
<organism evidence="9 10">
    <name type="scientific">Rhodopirellula bahusiensis</name>
    <dbReference type="NCBI Taxonomy" id="2014065"/>
    <lineage>
        <taxon>Bacteria</taxon>
        <taxon>Pseudomonadati</taxon>
        <taxon>Planctomycetota</taxon>
        <taxon>Planctomycetia</taxon>
        <taxon>Pirellulales</taxon>
        <taxon>Pirellulaceae</taxon>
        <taxon>Rhodopirellula</taxon>
    </lineage>
</organism>
<evidence type="ECO:0000256" key="1">
    <source>
        <dbReference type="ARBA" id="ARBA00004162"/>
    </source>
</evidence>
<dbReference type="AlphaFoldDB" id="A0A2G1W2H9"/>
<dbReference type="PANTHER" id="PTHR30558">
    <property type="entry name" value="EXBD MEMBRANE COMPONENT OF PMF-DRIVEN MACROMOLECULE IMPORT SYSTEM"/>
    <property type="match status" value="1"/>
</dbReference>
<sequence>MKRPAIRSGSQHSVGMTSMIDVVFLLLVFFVWTSSFDAPEQDMPGGLAVTAEASSVSSKSLPPEETTDVPMEELVLRIERAGSKSARYVLGTTRFNSVASLRERLEAIADLGISPPVIVDPDGDVSMAITVATVDLVRLAGFERVHMAVSADGSGSENAGSPAERSTE</sequence>